<dbReference type="Pfam" id="PF13374">
    <property type="entry name" value="TPR_10"/>
    <property type="match status" value="1"/>
</dbReference>
<dbReference type="EMBL" id="JAGPXF010000002">
    <property type="protein sequence ID" value="KAH7257924.1"/>
    <property type="molecule type" value="Genomic_DNA"/>
</dbReference>
<dbReference type="PANTHER" id="PTHR46082">
    <property type="entry name" value="ATP/GTP-BINDING PROTEIN-RELATED"/>
    <property type="match status" value="1"/>
</dbReference>
<sequence length="868" mass="98677">MSRRVSPDRPFAGHVVSNDQIIRDSSTIPFKKDPDSTGRKEVLIWLKEREDRHVGLLGDSGVGKTHVALQYAHYVQQEFPKTCIFWVDARSKTTFEQSYQDFAARLHPAGYSSVDHNSCKLVHDWLCDYENGPWLMFVDDIHWDVLFSSKENDQTCGEPLKAFLPERGQGSIIFTSRDRRVATQLALTNAIYGMTIPGKDEAFQLPQKKLGNNIKEEEAAMLALIEALAYSPLAICQAAANMTRQSPRIPVSTYLSEFKSTVESLDLEPRDSSTCIESPIKTTSQITSRENCLKRNTVTDALLFMSFFDPEDIPTFVLQSNAPAMPEKTGSAQLSPDILREYLASSKTRGPEVFKVYPHPQFYTQKWLLSSFEMQCWIRGLFAAATKAHDHLSTILSKLEILEGDEPPDSSDFLTWSKLQNNLAIFHVLIGNHSRASWIAERVVGANVRKLGSDHTETIRSMDNFAFVLRMQGRLQQAEEYNRRALELREEQFGPESPDVSQGISPVAWALQDQGKWEEAETLHWQLLRSQIQLFDKDHPYIVASLNNLVLDLRQQKKHEEAYAITKIFFHNGANIEFIDRCVQIVLSWATVKGWEYDMRVLLDAVANLKVDTPNESKCSAKASCSSDDYDSEQSDNDSVFSIPHSLSSITTLGINSGKINMLLVQQLSTLLYRDEVLTSLIWTAVSEERIGFERMRNNFRKLLKHYAKDLKAEVTTDQHQNLVGFLSANSAHITRELFSMSPLVNQNRVFAKLTESGGGSNLSNERLRKVEDYLSSVDKDKSTDREMDTDNSSDEDCMDAEDDECARYDGSLENLNLMENFVLESVAYQTLHRRLHDFVHPSLWSRLRDLLSSWSEPGHEHHAYVTQ</sequence>
<dbReference type="InterPro" id="IPR027417">
    <property type="entry name" value="P-loop_NTPase"/>
</dbReference>
<name>A0A8K0S609_9HYPO</name>
<dbReference type="SUPFAM" id="SSF52540">
    <property type="entry name" value="P-loop containing nucleoside triphosphate hydrolases"/>
    <property type="match status" value="1"/>
</dbReference>
<dbReference type="OrthoDB" id="5151916at2759"/>
<protein>
    <recommendedName>
        <fullName evidence="2">NB-ARC domain-containing protein</fullName>
    </recommendedName>
</protein>
<dbReference type="AlphaFoldDB" id="A0A8K0S609"/>
<dbReference type="GO" id="GO:0043531">
    <property type="term" value="F:ADP binding"/>
    <property type="evidence" value="ECO:0007669"/>
    <property type="project" value="InterPro"/>
</dbReference>
<dbReference type="SUPFAM" id="SSF48452">
    <property type="entry name" value="TPR-like"/>
    <property type="match status" value="1"/>
</dbReference>
<accession>A0A8K0S609</accession>
<dbReference type="Proteomes" id="UP000813427">
    <property type="component" value="Unassembled WGS sequence"/>
</dbReference>
<feature type="region of interest" description="Disordered" evidence="1">
    <location>
        <begin position="779"/>
        <end position="801"/>
    </location>
</feature>
<organism evidence="3 4">
    <name type="scientific">Fusarium tricinctum</name>
    <dbReference type="NCBI Taxonomy" id="61284"/>
    <lineage>
        <taxon>Eukaryota</taxon>
        <taxon>Fungi</taxon>
        <taxon>Dikarya</taxon>
        <taxon>Ascomycota</taxon>
        <taxon>Pezizomycotina</taxon>
        <taxon>Sordariomycetes</taxon>
        <taxon>Hypocreomycetidae</taxon>
        <taxon>Hypocreales</taxon>
        <taxon>Nectriaceae</taxon>
        <taxon>Fusarium</taxon>
        <taxon>Fusarium tricinctum species complex</taxon>
    </lineage>
</organism>
<dbReference type="Pfam" id="PF00931">
    <property type="entry name" value="NB-ARC"/>
    <property type="match status" value="1"/>
</dbReference>
<evidence type="ECO:0000256" key="1">
    <source>
        <dbReference type="SAM" id="MobiDB-lite"/>
    </source>
</evidence>
<gene>
    <name evidence="3" type="ORF">BKA59DRAFT_508821</name>
</gene>
<dbReference type="InterPro" id="IPR011990">
    <property type="entry name" value="TPR-like_helical_dom_sf"/>
</dbReference>
<feature type="domain" description="NB-ARC" evidence="2">
    <location>
        <begin position="42"/>
        <end position="212"/>
    </location>
</feature>
<dbReference type="Gene3D" id="3.40.50.300">
    <property type="entry name" value="P-loop containing nucleotide triphosphate hydrolases"/>
    <property type="match status" value="1"/>
</dbReference>
<comment type="caution">
    <text evidence="3">The sequence shown here is derived from an EMBL/GenBank/DDBJ whole genome shotgun (WGS) entry which is preliminary data.</text>
</comment>
<feature type="compositionally biased region" description="Basic and acidic residues" evidence="1">
    <location>
        <begin position="779"/>
        <end position="789"/>
    </location>
</feature>
<dbReference type="Gene3D" id="1.25.40.10">
    <property type="entry name" value="Tetratricopeptide repeat domain"/>
    <property type="match status" value="1"/>
</dbReference>
<dbReference type="InterPro" id="IPR053137">
    <property type="entry name" value="NLR-like"/>
</dbReference>
<evidence type="ECO:0000313" key="4">
    <source>
        <dbReference type="Proteomes" id="UP000813427"/>
    </source>
</evidence>
<feature type="compositionally biased region" description="Acidic residues" evidence="1">
    <location>
        <begin position="790"/>
        <end position="801"/>
    </location>
</feature>
<evidence type="ECO:0000313" key="3">
    <source>
        <dbReference type="EMBL" id="KAH7257924.1"/>
    </source>
</evidence>
<dbReference type="Pfam" id="PF13424">
    <property type="entry name" value="TPR_12"/>
    <property type="match status" value="1"/>
</dbReference>
<evidence type="ECO:0000259" key="2">
    <source>
        <dbReference type="Pfam" id="PF00931"/>
    </source>
</evidence>
<proteinExistence type="predicted"/>
<keyword evidence="4" id="KW-1185">Reference proteome</keyword>
<dbReference type="PANTHER" id="PTHR46082:SF6">
    <property type="entry name" value="AAA+ ATPASE DOMAIN-CONTAINING PROTEIN-RELATED"/>
    <property type="match status" value="1"/>
</dbReference>
<reference evidence="3" key="1">
    <citation type="journal article" date="2021" name="Nat. Commun.">
        <title>Genetic determinants of endophytism in the Arabidopsis root mycobiome.</title>
        <authorList>
            <person name="Mesny F."/>
            <person name="Miyauchi S."/>
            <person name="Thiergart T."/>
            <person name="Pickel B."/>
            <person name="Atanasova L."/>
            <person name="Karlsson M."/>
            <person name="Huettel B."/>
            <person name="Barry K.W."/>
            <person name="Haridas S."/>
            <person name="Chen C."/>
            <person name="Bauer D."/>
            <person name="Andreopoulos W."/>
            <person name="Pangilinan J."/>
            <person name="LaButti K."/>
            <person name="Riley R."/>
            <person name="Lipzen A."/>
            <person name="Clum A."/>
            <person name="Drula E."/>
            <person name="Henrissat B."/>
            <person name="Kohler A."/>
            <person name="Grigoriev I.V."/>
            <person name="Martin F.M."/>
            <person name="Hacquard S."/>
        </authorList>
    </citation>
    <scope>NUCLEOTIDE SEQUENCE</scope>
    <source>
        <strain evidence="3">MPI-SDFR-AT-0068</strain>
    </source>
</reference>
<dbReference type="InterPro" id="IPR002182">
    <property type="entry name" value="NB-ARC"/>
</dbReference>